<feature type="coiled-coil region" evidence="1">
    <location>
        <begin position="305"/>
        <end position="401"/>
    </location>
</feature>
<comment type="caution">
    <text evidence="2">The sequence shown here is derived from an EMBL/GenBank/DDBJ whole genome shotgun (WGS) entry which is preliminary data.</text>
</comment>
<evidence type="ECO:0000256" key="1">
    <source>
        <dbReference type="SAM" id="Coils"/>
    </source>
</evidence>
<feature type="coiled-coil region" evidence="1">
    <location>
        <begin position="430"/>
        <end position="495"/>
    </location>
</feature>
<feature type="coiled-coil region" evidence="1">
    <location>
        <begin position="671"/>
        <end position="868"/>
    </location>
</feature>
<accession>A0ABR3ENJ7</accession>
<keyword evidence="1" id="KW-0175">Coiled coil</keyword>
<organism evidence="2 3">
    <name type="scientific">Marasmius crinis-equi</name>
    <dbReference type="NCBI Taxonomy" id="585013"/>
    <lineage>
        <taxon>Eukaryota</taxon>
        <taxon>Fungi</taxon>
        <taxon>Dikarya</taxon>
        <taxon>Basidiomycota</taxon>
        <taxon>Agaricomycotina</taxon>
        <taxon>Agaricomycetes</taxon>
        <taxon>Agaricomycetidae</taxon>
        <taxon>Agaricales</taxon>
        <taxon>Marasmiineae</taxon>
        <taxon>Marasmiaceae</taxon>
        <taxon>Marasmius</taxon>
    </lineage>
</organism>
<protein>
    <submittedName>
        <fullName evidence="2">Uncharacterized protein</fullName>
    </submittedName>
</protein>
<feature type="coiled-coil region" evidence="1">
    <location>
        <begin position="19"/>
        <end position="46"/>
    </location>
</feature>
<reference evidence="2 3" key="1">
    <citation type="submission" date="2024-02" db="EMBL/GenBank/DDBJ databases">
        <title>A draft genome for the cacao thread blight pathogen Marasmius crinis-equi.</title>
        <authorList>
            <person name="Cohen S.P."/>
            <person name="Baruah I.K."/>
            <person name="Amoako-Attah I."/>
            <person name="Bukari Y."/>
            <person name="Meinhardt L.W."/>
            <person name="Bailey B.A."/>
        </authorList>
    </citation>
    <scope>NUCLEOTIDE SEQUENCE [LARGE SCALE GENOMIC DNA]</scope>
    <source>
        <strain evidence="2 3">GH-76</strain>
    </source>
</reference>
<sequence>MISELLRDNTRLTESVTDLADFLALFERIEEECDNEEQENESSEDARKKRYESKVRALLGQVAVVEQSEATKSDGDLKEKFEALNKKYSDSQEAIKKRDDALRLHLSDIEKLAQRVDQLLGDKKAMDDQLGGMSVEVILETIEEFKLRIEELEADRLEPQGEKPQSTSELKVLHEKQIEALHKTIKLSKDTRDADARAHKAELDKMNTEYQKKLEEQARKKDAIKAQLDNELKDAKEDSERKATLLREFEETEITNARILGDMTVEAAVGGLVDSREALRKAQEDAIELRAHSRQARVQELETTVTDNAALMEEQKRNLEALQRQLSSANANERNAAEMARARGRIGELEKDKENLEKGHQKLADKWEHDKNRLTDLENALTDKKTEVEALKGEVLKAQADVTKHKTDSESLEIRKQALEIAALNNAALIEEKDRNLESLRERLESANCNASDLAQARDRIGELEKDKENMVNDHQKLTEDRERDKKRLTELENAELAIAAALEGKTNVGAVTKQRCQGELRAVQSRLNDREMVIADITSTIATQRAKIEDWERERNRQAAALGQKTLDTYMNDVRISERQTAVALQAANATAQNEKVLSLDFRLIFQYFVTQSAESIQVSKRYLRELKGMDHIPRKRQRSDLRSEKTKYQNEIESRCTAEAGKKQVDMDLKIAQNGKAILEKQVADLQDNLDKKAREYATAAEQSSKQVETLETRLADLEGKRNDDVTRLNRQNKQAKVALEATKTELAESKKRLEGALEAAKTELVESKKRSEEALEAVKTELAASKERLEEAGKTISRLKGKTPAGPLATSNEEVEGLRRELEEAKRNLETAKSSQSTGDPSADVEKLRLELQAAKQELEKLQKTPNAVEGILRSAVHLGRHLRKKATTLDKEVARFESTRPSYGLGEEIEVNDPIVVKTSRPWLQQGGSRFTLPQTNEPDYDADAEDNDVTLNQGGESDDSQTYKIYTSMFQTDRKRDNPRIYKNRLNALFRKVSQEALGASAALELFLAEPVSQKRLEDFELDEQKYGPKIHNTYLFKAGTTTEELRKSTWNQALELRLAVLCSDIQASCSDKGFLGPPIDWKKMAHERLNAVYEAVIETLPTTAEEKNDTSLIVERLTRKRLQKNIKNGQVGFRNAKFHGRLEISRKMVRYSKERKDEQGVRFWTYAYEVTEALGCDGMSDEEAGEMEANPGSGVPLDVPVNYILVLSWQHPLITELYMVFDRAPELEPLIIKQTGKRQRIRSAKLSTRNPPRKLSRSLFAEEYLSKARTYELDRLSLSDKVLPLRPVLVQEAELTRFAAPS</sequence>
<name>A0ABR3ENJ7_9AGAR</name>
<evidence type="ECO:0000313" key="2">
    <source>
        <dbReference type="EMBL" id="KAL0564395.1"/>
    </source>
</evidence>
<dbReference type="EMBL" id="JBAHYK010002805">
    <property type="protein sequence ID" value="KAL0564395.1"/>
    <property type="molecule type" value="Genomic_DNA"/>
</dbReference>
<feature type="coiled-coil region" evidence="1">
    <location>
        <begin position="196"/>
        <end position="252"/>
    </location>
</feature>
<feature type="coiled-coil region" evidence="1">
    <location>
        <begin position="535"/>
        <end position="562"/>
    </location>
</feature>
<keyword evidence="3" id="KW-1185">Reference proteome</keyword>
<proteinExistence type="predicted"/>
<feature type="coiled-coil region" evidence="1">
    <location>
        <begin position="109"/>
        <end position="155"/>
    </location>
</feature>
<evidence type="ECO:0000313" key="3">
    <source>
        <dbReference type="Proteomes" id="UP001465976"/>
    </source>
</evidence>
<dbReference type="Proteomes" id="UP001465976">
    <property type="component" value="Unassembled WGS sequence"/>
</dbReference>
<gene>
    <name evidence="2" type="ORF">V5O48_017650</name>
</gene>